<reference evidence="2 3" key="1">
    <citation type="submission" date="2019-02" db="EMBL/GenBank/DDBJ databases">
        <title>Marinobacter halodurans sp. nov., a marine bacterium isolated from sea tidal flat.</title>
        <authorList>
            <person name="Yoo Y."/>
            <person name="Lee D.W."/>
            <person name="Kim B.S."/>
            <person name="Kim J.-J."/>
        </authorList>
    </citation>
    <scope>NUCLEOTIDE SEQUENCE [LARGE SCALE GENOMIC DNA]</scope>
    <source>
        <strain evidence="2 3">YJ-S3-2</strain>
    </source>
</reference>
<dbReference type="SUPFAM" id="SSF51197">
    <property type="entry name" value="Clavaminate synthase-like"/>
    <property type="match status" value="1"/>
</dbReference>
<dbReference type="PANTHER" id="PTHR12461">
    <property type="entry name" value="HYPOXIA-INDUCIBLE FACTOR 1 ALPHA INHIBITOR-RELATED"/>
    <property type="match status" value="1"/>
</dbReference>
<evidence type="ECO:0000313" key="2">
    <source>
        <dbReference type="EMBL" id="TBW54792.1"/>
    </source>
</evidence>
<gene>
    <name evidence="2" type="ORF">EZI54_13060</name>
</gene>
<feature type="domain" description="JmjC" evidence="1">
    <location>
        <begin position="272"/>
        <end position="425"/>
    </location>
</feature>
<sequence length="425" mass="47541">MSNRTASVVRKIETAAHDVWEVISDTRCPETWIPFLDSRRLSSDREEQPVENGVLLYHPSSHAIACDNLIAFSVVRLAPDDRTIEFNLTSGFLQISVEVIVHEAAFGALLEVGSQPNVPPQYLSPAFKEMLQGVSKEIADTVSVICRAKYPVSTGKVSPPPPPSFLSSRHPEMSVTGVERVAPTSELKDIMAAGCPVIFGHYGGSTSAYPLLQDLDWWNDRFGDQTVRIQEMEKAAYMPENTYVSTTISMLVSMLASNPNGSRFALYETSVLEILGLGQYLPVPEMVPREYPVKCHNIWIGAPHINSTLHQDGHIVDRTGKDPKKYHNLNFQIAGRKHFILAHPNQTKHLYPMHRDMYNDGAPTSQVDPFGPLDFGTFPEVKKAELFEGVLEPGEMLYVPRGWWHAFYSLENTINSNTLFSSHDF</sequence>
<dbReference type="Proteomes" id="UP000313645">
    <property type="component" value="Unassembled WGS sequence"/>
</dbReference>
<comment type="caution">
    <text evidence="2">The sequence shown here is derived from an EMBL/GenBank/DDBJ whole genome shotgun (WGS) entry which is preliminary data.</text>
</comment>
<dbReference type="PROSITE" id="PS51184">
    <property type="entry name" value="JMJC"/>
    <property type="match status" value="1"/>
</dbReference>
<accession>A0ABY1ZJB7</accession>
<dbReference type="InterPro" id="IPR041667">
    <property type="entry name" value="Cupin_8"/>
</dbReference>
<dbReference type="InterPro" id="IPR003347">
    <property type="entry name" value="JmjC_dom"/>
</dbReference>
<dbReference type="PANTHER" id="PTHR12461:SF105">
    <property type="entry name" value="HYPOXIA-INDUCIBLE FACTOR 1-ALPHA INHIBITOR"/>
    <property type="match status" value="1"/>
</dbReference>
<proteinExistence type="predicted"/>
<dbReference type="EMBL" id="SJDL01000019">
    <property type="protein sequence ID" value="TBW54792.1"/>
    <property type="molecule type" value="Genomic_DNA"/>
</dbReference>
<protein>
    <recommendedName>
        <fullName evidence="1">JmjC domain-containing protein</fullName>
    </recommendedName>
</protein>
<name>A0ABY1ZJB7_9GAMM</name>
<dbReference type="Gene3D" id="2.60.120.650">
    <property type="entry name" value="Cupin"/>
    <property type="match status" value="1"/>
</dbReference>
<evidence type="ECO:0000313" key="3">
    <source>
        <dbReference type="Proteomes" id="UP000313645"/>
    </source>
</evidence>
<keyword evidence="3" id="KW-1185">Reference proteome</keyword>
<evidence type="ECO:0000259" key="1">
    <source>
        <dbReference type="PROSITE" id="PS51184"/>
    </source>
</evidence>
<dbReference type="Pfam" id="PF13621">
    <property type="entry name" value="Cupin_8"/>
    <property type="match status" value="1"/>
</dbReference>
<organism evidence="2 3">
    <name type="scientific">Marinobacter halodurans</name>
    <dbReference type="NCBI Taxonomy" id="2528979"/>
    <lineage>
        <taxon>Bacteria</taxon>
        <taxon>Pseudomonadati</taxon>
        <taxon>Pseudomonadota</taxon>
        <taxon>Gammaproteobacteria</taxon>
        <taxon>Pseudomonadales</taxon>
        <taxon>Marinobacteraceae</taxon>
        <taxon>Marinobacter</taxon>
    </lineage>
</organism>
<dbReference type="RefSeq" id="WP_131482331.1">
    <property type="nucleotide sequence ID" value="NZ_SJDL01000019.1"/>
</dbReference>